<evidence type="ECO:0000256" key="4">
    <source>
        <dbReference type="PROSITE-ProRule" id="PRU00134"/>
    </source>
</evidence>
<accession>A0A5C3PEZ5</accession>
<evidence type="ECO:0000259" key="5">
    <source>
        <dbReference type="PROSITE" id="PS50865"/>
    </source>
</evidence>
<evidence type="ECO:0000256" key="1">
    <source>
        <dbReference type="ARBA" id="ARBA00022723"/>
    </source>
</evidence>
<dbReference type="AlphaFoldDB" id="A0A5C3PEZ5"/>
<dbReference type="SUPFAM" id="SSF144232">
    <property type="entry name" value="HIT/MYND zinc finger-like"/>
    <property type="match status" value="1"/>
</dbReference>
<keyword evidence="3" id="KW-0862">Zinc</keyword>
<dbReference type="EMBL" id="ML211118">
    <property type="protein sequence ID" value="TFK88294.1"/>
    <property type="molecule type" value="Genomic_DNA"/>
</dbReference>
<dbReference type="Proteomes" id="UP000308197">
    <property type="component" value="Unassembled WGS sequence"/>
</dbReference>
<reference evidence="6 7" key="1">
    <citation type="journal article" date="2019" name="Nat. Ecol. Evol.">
        <title>Megaphylogeny resolves global patterns of mushroom evolution.</title>
        <authorList>
            <person name="Varga T."/>
            <person name="Krizsan K."/>
            <person name="Foldi C."/>
            <person name="Dima B."/>
            <person name="Sanchez-Garcia M."/>
            <person name="Sanchez-Ramirez S."/>
            <person name="Szollosi G.J."/>
            <person name="Szarkandi J.G."/>
            <person name="Papp V."/>
            <person name="Albert L."/>
            <person name="Andreopoulos W."/>
            <person name="Angelini C."/>
            <person name="Antonin V."/>
            <person name="Barry K.W."/>
            <person name="Bougher N.L."/>
            <person name="Buchanan P."/>
            <person name="Buyck B."/>
            <person name="Bense V."/>
            <person name="Catcheside P."/>
            <person name="Chovatia M."/>
            <person name="Cooper J."/>
            <person name="Damon W."/>
            <person name="Desjardin D."/>
            <person name="Finy P."/>
            <person name="Geml J."/>
            <person name="Haridas S."/>
            <person name="Hughes K."/>
            <person name="Justo A."/>
            <person name="Karasinski D."/>
            <person name="Kautmanova I."/>
            <person name="Kiss B."/>
            <person name="Kocsube S."/>
            <person name="Kotiranta H."/>
            <person name="LaButti K.M."/>
            <person name="Lechner B.E."/>
            <person name="Liimatainen K."/>
            <person name="Lipzen A."/>
            <person name="Lukacs Z."/>
            <person name="Mihaltcheva S."/>
            <person name="Morgado L.N."/>
            <person name="Niskanen T."/>
            <person name="Noordeloos M.E."/>
            <person name="Ohm R.A."/>
            <person name="Ortiz-Santana B."/>
            <person name="Ovrebo C."/>
            <person name="Racz N."/>
            <person name="Riley R."/>
            <person name="Savchenko A."/>
            <person name="Shiryaev A."/>
            <person name="Soop K."/>
            <person name="Spirin V."/>
            <person name="Szebenyi C."/>
            <person name="Tomsovsky M."/>
            <person name="Tulloss R.E."/>
            <person name="Uehling J."/>
            <person name="Grigoriev I.V."/>
            <person name="Vagvolgyi C."/>
            <person name="Papp T."/>
            <person name="Martin F.M."/>
            <person name="Miettinen O."/>
            <person name="Hibbett D.S."/>
            <person name="Nagy L.G."/>
        </authorList>
    </citation>
    <scope>NUCLEOTIDE SEQUENCE [LARGE SCALE GENOMIC DNA]</scope>
    <source>
        <strain evidence="6 7">HHB13444</strain>
    </source>
</reference>
<dbReference type="InterPro" id="IPR002893">
    <property type="entry name" value="Znf_MYND"/>
</dbReference>
<feature type="domain" description="MYND-type" evidence="5">
    <location>
        <begin position="22"/>
        <end position="63"/>
    </location>
</feature>
<sequence>MDSPDDETTQNTVGSGDALRRCNKCFKPQTAGVSLRKCGGCSTVVYCSLECQKAQWPRHKPLCRAGTPAHDAAVARYGYPSLATFSQDLQDFLDANEWALRMIITLQRQLQRDANPDVPFSQLPMLLRFSLRVQAIWSSSTHKHRSPATRFGVVSQTFHDLDAYARNETRMWEQTAVLRDEAHRAFIHKYSQYIGQLFVVQYEVPGTNHFQFEFYPLQTPLAPTPGTVEQRRLILEDMMGFCTRSINEGFPLRTNTSEEVMFPVNLEACPGTFVRSGGCWTWKAILDDWKSYTPGRHRRLDLAVAAVKMRMPIQLLILTSLWITCCVSVVVPQDIFDEERSAVFLDVLLPIQAYIDLRDSVNLQGLLTGIQYDQMSMTRP</sequence>
<dbReference type="STRING" id="1314778.A0A5C3PEZ5"/>
<protein>
    <recommendedName>
        <fullName evidence="5">MYND-type domain-containing protein</fullName>
    </recommendedName>
</protein>
<dbReference type="PROSITE" id="PS01360">
    <property type="entry name" value="ZF_MYND_1"/>
    <property type="match status" value="1"/>
</dbReference>
<dbReference type="Gene3D" id="6.10.140.2220">
    <property type="match status" value="1"/>
</dbReference>
<proteinExistence type="predicted"/>
<evidence type="ECO:0000256" key="3">
    <source>
        <dbReference type="ARBA" id="ARBA00022833"/>
    </source>
</evidence>
<keyword evidence="7" id="KW-1185">Reference proteome</keyword>
<dbReference type="InParanoid" id="A0A5C3PEZ5"/>
<evidence type="ECO:0000313" key="7">
    <source>
        <dbReference type="Proteomes" id="UP000308197"/>
    </source>
</evidence>
<gene>
    <name evidence="6" type="ORF">K466DRAFT_662414</name>
</gene>
<dbReference type="PROSITE" id="PS50865">
    <property type="entry name" value="ZF_MYND_2"/>
    <property type="match status" value="1"/>
</dbReference>
<keyword evidence="1" id="KW-0479">Metal-binding</keyword>
<keyword evidence="2 4" id="KW-0863">Zinc-finger</keyword>
<organism evidence="6 7">
    <name type="scientific">Polyporus arcularius HHB13444</name>
    <dbReference type="NCBI Taxonomy" id="1314778"/>
    <lineage>
        <taxon>Eukaryota</taxon>
        <taxon>Fungi</taxon>
        <taxon>Dikarya</taxon>
        <taxon>Basidiomycota</taxon>
        <taxon>Agaricomycotina</taxon>
        <taxon>Agaricomycetes</taxon>
        <taxon>Polyporales</taxon>
        <taxon>Polyporaceae</taxon>
        <taxon>Polyporus</taxon>
    </lineage>
</organism>
<evidence type="ECO:0000256" key="2">
    <source>
        <dbReference type="ARBA" id="ARBA00022771"/>
    </source>
</evidence>
<dbReference type="Pfam" id="PF01753">
    <property type="entry name" value="zf-MYND"/>
    <property type="match status" value="1"/>
</dbReference>
<name>A0A5C3PEZ5_9APHY</name>
<dbReference type="GO" id="GO:0008270">
    <property type="term" value="F:zinc ion binding"/>
    <property type="evidence" value="ECO:0007669"/>
    <property type="project" value="UniProtKB-KW"/>
</dbReference>
<evidence type="ECO:0000313" key="6">
    <source>
        <dbReference type="EMBL" id="TFK88294.1"/>
    </source>
</evidence>